<feature type="domain" description="FAD-binding PCMH-type" evidence="7">
    <location>
        <begin position="69"/>
        <end position="267"/>
    </location>
</feature>
<comment type="similarity">
    <text evidence="2">Belongs to the oxygen-dependent FAD-linked oxidoreductase family.</text>
</comment>
<evidence type="ECO:0000256" key="2">
    <source>
        <dbReference type="ARBA" id="ARBA00005466"/>
    </source>
</evidence>
<protein>
    <submittedName>
        <fullName evidence="8">FAD-binding domain-containing protein</fullName>
    </submittedName>
</protein>
<feature type="chain" id="PRO_5025328864" evidence="6">
    <location>
        <begin position="37"/>
        <end position="530"/>
    </location>
</feature>
<keyword evidence="3" id="KW-0285">Flavoprotein</keyword>
<keyword evidence="6" id="KW-0732">Signal</keyword>
<dbReference type="InterPro" id="IPR016169">
    <property type="entry name" value="FAD-bd_PCMH_sub2"/>
</dbReference>
<evidence type="ECO:0000256" key="4">
    <source>
        <dbReference type="ARBA" id="ARBA00022827"/>
    </source>
</evidence>
<evidence type="ECO:0000256" key="1">
    <source>
        <dbReference type="ARBA" id="ARBA00001974"/>
    </source>
</evidence>
<proteinExistence type="inferred from homology"/>
<comment type="cofactor">
    <cofactor evidence="1">
        <name>FAD</name>
        <dbReference type="ChEBI" id="CHEBI:57692"/>
    </cofactor>
</comment>
<accession>A0A6A6TWD6</accession>
<dbReference type="InterPro" id="IPR012951">
    <property type="entry name" value="BBE"/>
</dbReference>
<dbReference type="EMBL" id="MU004242">
    <property type="protein sequence ID" value="KAF2664415.1"/>
    <property type="molecule type" value="Genomic_DNA"/>
</dbReference>
<dbReference type="Gene3D" id="3.30.465.10">
    <property type="match status" value="1"/>
</dbReference>
<sequence>MAQLHIKLKFATMKETSSLSLSVFVLLLTLINSVAAVAGTAGKNYPDSPNYPNATKWDELSKSIGGRLVKCPALAWACSSGVAYAITAESAKDIQAGMKFAHEHNLRVSVVNTGHDFLGRNKGTGSLLIRTEKLKGVQWVPEWIPTVVNTTGTKMYVAPQPAVIIQAGMMWQEVIPEVIKHNHIVVSGAEKTVGASGGWTMGGGHGAFSNKYGMGADNVLEFTVVTPSGETVIANTNSHPDLFWALRGGGGGTYGIVTSTVMKTYPKPSMYGINLDISAAANSTRDQLLDALAYYWAMTPNMTDWGLGGFPTVRYGSTYPGRLYAPGKTRSEIDAFWAPIAQKMIKLGASVSTKTSEKEFDQWLEPISPVVNLPLPFVGNMLASRLLSRSKLNEANIPAIRTMLDKLLSYTNMVLPYAVGGGQVAANRDLDIGLNPAWRDALMHLVVIGIDPKGAIEAMEPLSVDSAAYWGEANVAEKGWKRTFFGPDAHYEKLLAVKRKYDPKNLLWCSPCVGMDMLEERADGKLYTVV</sequence>
<dbReference type="GO" id="GO:0071949">
    <property type="term" value="F:FAD binding"/>
    <property type="evidence" value="ECO:0007669"/>
    <property type="project" value="InterPro"/>
</dbReference>
<dbReference type="PANTHER" id="PTHR42973">
    <property type="entry name" value="BINDING OXIDOREDUCTASE, PUTATIVE (AFU_ORTHOLOGUE AFUA_1G17690)-RELATED"/>
    <property type="match status" value="1"/>
</dbReference>
<keyword evidence="4" id="KW-0274">FAD</keyword>
<dbReference type="Proteomes" id="UP000799302">
    <property type="component" value="Unassembled WGS sequence"/>
</dbReference>
<reference evidence="8" key="1">
    <citation type="journal article" date="2020" name="Stud. Mycol.">
        <title>101 Dothideomycetes genomes: a test case for predicting lifestyles and emergence of pathogens.</title>
        <authorList>
            <person name="Haridas S."/>
            <person name="Albert R."/>
            <person name="Binder M."/>
            <person name="Bloem J."/>
            <person name="Labutti K."/>
            <person name="Salamov A."/>
            <person name="Andreopoulos B."/>
            <person name="Baker S."/>
            <person name="Barry K."/>
            <person name="Bills G."/>
            <person name="Bluhm B."/>
            <person name="Cannon C."/>
            <person name="Castanera R."/>
            <person name="Culley D."/>
            <person name="Daum C."/>
            <person name="Ezra D."/>
            <person name="Gonzalez J."/>
            <person name="Henrissat B."/>
            <person name="Kuo A."/>
            <person name="Liang C."/>
            <person name="Lipzen A."/>
            <person name="Lutzoni F."/>
            <person name="Magnuson J."/>
            <person name="Mondo S."/>
            <person name="Nolan M."/>
            <person name="Ohm R."/>
            <person name="Pangilinan J."/>
            <person name="Park H.-J."/>
            <person name="Ramirez L."/>
            <person name="Alfaro M."/>
            <person name="Sun H."/>
            <person name="Tritt A."/>
            <person name="Yoshinaga Y."/>
            <person name="Zwiers L.-H."/>
            <person name="Turgeon B."/>
            <person name="Goodwin S."/>
            <person name="Spatafora J."/>
            <person name="Crous P."/>
            <person name="Grigoriev I."/>
        </authorList>
    </citation>
    <scope>NUCLEOTIDE SEQUENCE</scope>
    <source>
        <strain evidence="8">CBS 115976</strain>
    </source>
</reference>
<evidence type="ECO:0000256" key="6">
    <source>
        <dbReference type="SAM" id="SignalP"/>
    </source>
</evidence>
<dbReference type="AlphaFoldDB" id="A0A6A6TWD6"/>
<organism evidence="8 9">
    <name type="scientific">Microthyrium microscopicum</name>
    <dbReference type="NCBI Taxonomy" id="703497"/>
    <lineage>
        <taxon>Eukaryota</taxon>
        <taxon>Fungi</taxon>
        <taxon>Dikarya</taxon>
        <taxon>Ascomycota</taxon>
        <taxon>Pezizomycotina</taxon>
        <taxon>Dothideomycetes</taxon>
        <taxon>Dothideomycetes incertae sedis</taxon>
        <taxon>Microthyriales</taxon>
        <taxon>Microthyriaceae</taxon>
        <taxon>Microthyrium</taxon>
    </lineage>
</organism>
<dbReference type="Pfam" id="PF08031">
    <property type="entry name" value="BBE"/>
    <property type="match status" value="1"/>
</dbReference>
<dbReference type="InterPro" id="IPR036318">
    <property type="entry name" value="FAD-bd_PCMH-like_sf"/>
</dbReference>
<feature type="signal peptide" evidence="6">
    <location>
        <begin position="1"/>
        <end position="36"/>
    </location>
</feature>
<gene>
    <name evidence="8" type="ORF">BT63DRAFT_429192</name>
</gene>
<dbReference type="Pfam" id="PF01565">
    <property type="entry name" value="FAD_binding_4"/>
    <property type="match status" value="1"/>
</dbReference>
<dbReference type="PANTHER" id="PTHR42973:SF39">
    <property type="entry name" value="FAD-BINDING PCMH-TYPE DOMAIN-CONTAINING PROTEIN"/>
    <property type="match status" value="1"/>
</dbReference>
<evidence type="ECO:0000313" key="8">
    <source>
        <dbReference type="EMBL" id="KAF2664415.1"/>
    </source>
</evidence>
<dbReference type="InterPro" id="IPR016166">
    <property type="entry name" value="FAD-bd_PCMH"/>
</dbReference>
<dbReference type="PROSITE" id="PS51387">
    <property type="entry name" value="FAD_PCMH"/>
    <property type="match status" value="1"/>
</dbReference>
<dbReference type="GO" id="GO:0016491">
    <property type="term" value="F:oxidoreductase activity"/>
    <property type="evidence" value="ECO:0007669"/>
    <property type="project" value="UniProtKB-KW"/>
</dbReference>
<dbReference type="OrthoDB" id="415825at2759"/>
<dbReference type="InterPro" id="IPR006094">
    <property type="entry name" value="Oxid_FAD_bind_N"/>
</dbReference>
<keyword evidence="5" id="KW-0560">Oxidoreductase</keyword>
<dbReference type="InterPro" id="IPR050416">
    <property type="entry name" value="FAD-linked_Oxidoreductase"/>
</dbReference>
<dbReference type="SUPFAM" id="SSF56176">
    <property type="entry name" value="FAD-binding/transporter-associated domain-like"/>
    <property type="match status" value="1"/>
</dbReference>
<evidence type="ECO:0000313" key="9">
    <source>
        <dbReference type="Proteomes" id="UP000799302"/>
    </source>
</evidence>
<evidence type="ECO:0000259" key="7">
    <source>
        <dbReference type="PROSITE" id="PS51387"/>
    </source>
</evidence>
<name>A0A6A6TWD6_9PEZI</name>
<evidence type="ECO:0000256" key="5">
    <source>
        <dbReference type="ARBA" id="ARBA00023002"/>
    </source>
</evidence>
<keyword evidence="9" id="KW-1185">Reference proteome</keyword>
<evidence type="ECO:0000256" key="3">
    <source>
        <dbReference type="ARBA" id="ARBA00022630"/>
    </source>
</evidence>